<evidence type="ECO:0000256" key="10">
    <source>
        <dbReference type="PIRNR" id="PIRNR016302"/>
    </source>
</evidence>
<accession>A0A074W7D0</accession>
<dbReference type="FunFam" id="1.50.10.20:FF:000006">
    <property type="entry name" value="Mannan endo-1,6-alpha-mannosidase"/>
    <property type="match status" value="1"/>
</dbReference>
<feature type="signal peptide" evidence="11">
    <location>
        <begin position="1"/>
        <end position="19"/>
    </location>
</feature>
<dbReference type="HOGENOM" id="CLU_025694_1_2_1"/>
<dbReference type="RefSeq" id="XP_013423141.1">
    <property type="nucleotide sequence ID" value="XM_013567687.1"/>
</dbReference>
<keyword evidence="8" id="KW-0325">Glycoprotein</keyword>
<dbReference type="Gene3D" id="1.50.10.20">
    <property type="match status" value="1"/>
</dbReference>
<dbReference type="STRING" id="1043004.A0A074W7D0"/>
<dbReference type="SUPFAM" id="SSF48208">
    <property type="entry name" value="Six-hairpin glycosidases"/>
    <property type="match status" value="1"/>
</dbReference>
<organism evidence="12 13">
    <name type="scientific">Aureobasidium namibiae CBS 147.97</name>
    <dbReference type="NCBI Taxonomy" id="1043004"/>
    <lineage>
        <taxon>Eukaryota</taxon>
        <taxon>Fungi</taxon>
        <taxon>Dikarya</taxon>
        <taxon>Ascomycota</taxon>
        <taxon>Pezizomycotina</taxon>
        <taxon>Dothideomycetes</taxon>
        <taxon>Dothideomycetidae</taxon>
        <taxon>Dothideales</taxon>
        <taxon>Saccotheciaceae</taxon>
        <taxon>Aureobasidium</taxon>
    </lineage>
</organism>
<dbReference type="PANTHER" id="PTHR12145">
    <property type="entry name" value="MANNAN ENDO-1,6-ALPHA-MANNOSIDASE DCW1"/>
    <property type="match status" value="1"/>
</dbReference>
<comment type="catalytic activity">
    <reaction evidence="1 10">
        <text>Random hydrolysis of (1-&gt;6)-alpha-D-mannosidic linkages in unbranched (1-&gt;6)-mannans.</text>
        <dbReference type="EC" id="3.2.1.101"/>
    </reaction>
</comment>
<dbReference type="InterPro" id="IPR005198">
    <property type="entry name" value="Glyco_hydro_76"/>
</dbReference>
<evidence type="ECO:0000313" key="12">
    <source>
        <dbReference type="EMBL" id="KEQ69025.1"/>
    </source>
</evidence>
<evidence type="ECO:0000256" key="8">
    <source>
        <dbReference type="ARBA" id="ARBA00023180"/>
    </source>
</evidence>
<dbReference type="PIRSF" id="PIRSF016302">
    <property type="entry name" value="Man_a_manosd"/>
    <property type="match status" value="1"/>
</dbReference>
<name>A0A074W7D0_9PEZI</name>
<keyword evidence="13" id="KW-1185">Reference proteome</keyword>
<dbReference type="InterPro" id="IPR008928">
    <property type="entry name" value="6-hairpin_glycosidase_sf"/>
</dbReference>
<keyword evidence="6 10" id="KW-0378">Hydrolase</keyword>
<evidence type="ECO:0000256" key="9">
    <source>
        <dbReference type="ARBA" id="ARBA00023295"/>
    </source>
</evidence>
<evidence type="ECO:0000256" key="3">
    <source>
        <dbReference type="ARBA" id="ARBA00009699"/>
    </source>
</evidence>
<dbReference type="GO" id="GO:0009272">
    <property type="term" value="P:fungal-type cell wall biogenesis"/>
    <property type="evidence" value="ECO:0007669"/>
    <property type="project" value="TreeGrafter"/>
</dbReference>
<dbReference type="Proteomes" id="UP000027730">
    <property type="component" value="Unassembled WGS sequence"/>
</dbReference>
<feature type="chain" id="PRO_5001701194" description="Mannan endo-1,6-alpha-mannosidase" evidence="11">
    <location>
        <begin position="20"/>
        <end position="476"/>
    </location>
</feature>
<dbReference type="AlphaFoldDB" id="A0A074W7D0"/>
<dbReference type="EMBL" id="KL584724">
    <property type="protein sequence ID" value="KEQ69025.1"/>
    <property type="molecule type" value="Genomic_DNA"/>
</dbReference>
<keyword evidence="9 10" id="KW-0326">Glycosidase</keyword>
<protein>
    <recommendedName>
        <fullName evidence="4 10">Mannan endo-1,6-alpha-mannosidase</fullName>
        <ecNumber evidence="4 10">3.2.1.101</ecNumber>
    </recommendedName>
</protein>
<evidence type="ECO:0000256" key="6">
    <source>
        <dbReference type="ARBA" id="ARBA00022801"/>
    </source>
</evidence>
<comment type="similarity">
    <text evidence="3 10">Belongs to the glycosyl hydrolase 76 family.</text>
</comment>
<dbReference type="InterPro" id="IPR014480">
    <property type="entry name" value="Mannan-1_6-alpha_mannosidase"/>
</dbReference>
<keyword evidence="7" id="KW-0472">Membrane</keyword>
<dbReference type="GO" id="GO:0012505">
    <property type="term" value="C:endomembrane system"/>
    <property type="evidence" value="ECO:0007669"/>
    <property type="project" value="UniProtKB-SubCell"/>
</dbReference>
<evidence type="ECO:0000256" key="11">
    <source>
        <dbReference type="SAM" id="SignalP"/>
    </source>
</evidence>
<dbReference type="OrthoDB" id="4187847at2759"/>
<evidence type="ECO:0000256" key="2">
    <source>
        <dbReference type="ARBA" id="ARBA00004308"/>
    </source>
</evidence>
<sequence>MRLTQSLAALAACAQLGHALDLDVSSPDSIRNAAFTLAHGLMNYYQNNKTDTPKESIGTLPYPLYWWEAGAVWGSLIDYWAYTKDTSFNNVVMQAMMAQTGTGNDFLPEAYYSSMGNDDQAFWAFAALSALEYGFPDPPEGSPSWETLAVNAFNSMVPRWDTSTCNGGLRWQVFSQNAGWDYKNSVSNGGFFQMAARLARYTGNTTYADWAEKIYDWTTATGLIDDSYRIYDGASATDNCQNVTPLQWTYNSGIFIYGAATMYNYTNASSTWETRLTGLIEQADQSFFQAFDNATGVMVEGACEPYGTCNNDMKSFKAYMARFLGKAITVAPYTRSAIQPLLTSSAQGAARSCSGPSDGVTCGQKWYMDFDGSYGIGQELSALEVTQALLVDEAPALMNHDDVKIETATPSSTLEPTVSVGPASVSGISSTSAMSTASATSSTSAEPSSTGAGVMNTAMPRLGALIGGVLGAAVLL</sequence>
<dbReference type="GO" id="GO:0016052">
    <property type="term" value="P:carbohydrate catabolic process"/>
    <property type="evidence" value="ECO:0007669"/>
    <property type="project" value="InterPro"/>
</dbReference>
<dbReference type="GO" id="GO:0008496">
    <property type="term" value="F:mannan endo-1,6-alpha-mannosidase activity"/>
    <property type="evidence" value="ECO:0007669"/>
    <property type="project" value="UniProtKB-UniRule"/>
</dbReference>
<evidence type="ECO:0000256" key="1">
    <source>
        <dbReference type="ARBA" id="ARBA00001452"/>
    </source>
</evidence>
<reference evidence="12 13" key="1">
    <citation type="journal article" date="2014" name="BMC Genomics">
        <title>Genome sequencing of four Aureobasidium pullulans varieties: biotechnological potential, stress tolerance, and description of new species.</title>
        <authorList>
            <person name="Gostin Ar C."/>
            <person name="Ohm R.A."/>
            <person name="Kogej T."/>
            <person name="Sonjak S."/>
            <person name="Turk M."/>
            <person name="Zajc J."/>
            <person name="Zalar P."/>
            <person name="Grube M."/>
            <person name="Sun H."/>
            <person name="Han J."/>
            <person name="Sharma A."/>
            <person name="Chiniquy J."/>
            <person name="Ngan C.Y."/>
            <person name="Lipzen A."/>
            <person name="Barry K."/>
            <person name="Grigoriev I.V."/>
            <person name="Gunde-Cimerman N."/>
        </authorList>
    </citation>
    <scope>NUCLEOTIDE SEQUENCE [LARGE SCALE GENOMIC DNA]</scope>
    <source>
        <strain evidence="12 13">CBS 147.97</strain>
    </source>
</reference>
<dbReference type="Pfam" id="PF03663">
    <property type="entry name" value="Glyco_hydro_76"/>
    <property type="match status" value="1"/>
</dbReference>
<dbReference type="GeneID" id="25412445"/>
<evidence type="ECO:0000313" key="13">
    <source>
        <dbReference type="Proteomes" id="UP000027730"/>
    </source>
</evidence>
<gene>
    <name evidence="12" type="ORF">M436DRAFT_57157</name>
</gene>
<evidence type="ECO:0000256" key="4">
    <source>
        <dbReference type="ARBA" id="ARBA00012350"/>
    </source>
</evidence>
<proteinExistence type="inferred from homology"/>
<keyword evidence="5 11" id="KW-0732">Signal</keyword>
<dbReference type="EC" id="3.2.1.101" evidence="4 10"/>
<evidence type="ECO:0000256" key="5">
    <source>
        <dbReference type="ARBA" id="ARBA00022729"/>
    </source>
</evidence>
<evidence type="ECO:0000256" key="7">
    <source>
        <dbReference type="ARBA" id="ARBA00023136"/>
    </source>
</evidence>
<dbReference type="PANTHER" id="PTHR12145:SF36">
    <property type="entry name" value="MANNAN ENDO-1,6-ALPHA-MANNOSIDASE DCW1"/>
    <property type="match status" value="1"/>
</dbReference>
<comment type="subcellular location">
    <subcellularLocation>
        <location evidence="2">Endomembrane system</location>
    </subcellularLocation>
</comment>